<dbReference type="RefSeq" id="WP_274797586.1">
    <property type="nucleotide sequence ID" value="NZ_CP113528.1"/>
</dbReference>
<reference evidence="5" key="1">
    <citation type="submission" date="2022-11" db="EMBL/GenBank/DDBJ databases">
        <title>Lysinibacillus irui.</title>
        <authorList>
            <person name="Akintayo S.O."/>
        </authorList>
    </citation>
    <scope>NUCLEOTIDE SEQUENCE</scope>
    <source>
        <strain evidence="5">IRB4-01</strain>
        <plasmid evidence="5">unnamed</plasmid>
    </source>
</reference>
<dbReference type="Pfam" id="PF00565">
    <property type="entry name" value="SNase"/>
    <property type="match status" value="1"/>
</dbReference>
<dbReference type="GO" id="GO:0004519">
    <property type="term" value="F:endonuclease activity"/>
    <property type="evidence" value="ECO:0007669"/>
    <property type="project" value="UniProtKB-KW"/>
</dbReference>
<keyword evidence="1" id="KW-0540">Nuclease</keyword>
<dbReference type="KEGG" id="liu:OU989_22930"/>
<sequence length="199" mass="22476">MNWKRILTISLLTLSLAACEDDQTSPKKEPSIIYEVNEQMMAKSDSGVGEEVPELESNQEKVKFLWASDGDTAVFERIDNSKGSIGEQIKVRFLLIDSAEIKDKETGKPQPFAEAAKARTTELLQSAKEIIIETDEGDHYDKYQRLLAYVFVDGVSVQEILLEEGLAKVKYVFPPNIRYLDQFKEAEKIAINEGVGLWE</sequence>
<dbReference type="InterPro" id="IPR002071">
    <property type="entry name" value="Thermonucl_AS"/>
</dbReference>
<keyword evidence="2" id="KW-0255">Endonuclease</keyword>
<dbReference type="SUPFAM" id="SSF50199">
    <property type="entry name" value="Staphylococcal nuclease"/>
    <property type="match status" value="1"/>
</dbReference>
<dbReference type="PANTHER" id="PTHR12302">
    <property type="entry name" value="EBNA2 BINDING PROTEIN P100"/>
    <property type="match status" value="1"/>
</dbReference>
<dbReference type="GO" id="GO:0003676">
    <property type="term" value="F:nucleic acid binding"/>
    <property type="evidence" value="ECO:0007669"/>
    <property type="project" value="InterPro"/>
</dbReference>
<keyword evidence="3" id="KW-0378">Hydrolase</keyword>
<dbReference type="InterPro" id="IPR035437">
    <property type="entry name" value="SNase_OB-fold_sf"/>
</dbReference>
<organism evidence="5 6">
    <name type="scientific">Lysinibacillus irui</name>
    <dbReference type="NCBI Taxonomy" id="2998077"/>
    <lineage>
        <taxon>Bacteria</taxon>
        <taxon>Bacillati</taxon>
        <taxon>Bacillota</taxon>
        <taxon>Bacilli</taxon>
        <taxon>Bacillales</taxon>
        <taxon>Bacillaceae</taxon>
        <taxon>Lysinibacillus</taxon>
    </lineage>
</organism>
<evidence type="ECO:0000313" key="5">
    <source>
        <dbReference type="EMBL" id="WDV09375.1"/>
    </source>
</evidence>
<evidence type="ECO:0000256" key="1">
    <source>
        <dbReference type="ARBA" id="ARBA00022722"/>
    </source>
</evidence>
<dbReference type="PROSITE" id="PS51257">
    <property type="entry name" value="PROKAR_LIPOPROTEIN"/>
    <property type="match status" value="1"/>
</dbReference>
<dbReference type="PROSITE" id="PS01284">
    <property type="entry name" value="TNASE_2"/>
    <property type="match status" value="1"/>
</dbReference>
<feature type="domain" description="TNase-like" evidence="4">
    <location>
        <begin position="58"/>
        <end position="199"/>
    </location>
</feature>
<dbReference type="EMBL" id="CP113528">
    <property type="protein sequence ID" value="WDV09375.1"/>
    <property type="molecule type" value="Genomic_DNA"/>
</dbReference>
<proteinExistence type="predicted"/>
<gene>
    <name evidence="5" type="ORF">OU989_22930</name>
</gene>
<name>A0AAJ5RR22_9BACI</name>
<dbReference type="AlphaFoldDB" id="A0AAJ5RR22"/>
<evidence type="ECO:0000259" key="4">
    <source>
        <dbReference type="PROSITE" id="PS50830"/>
    </source>
</evidence>
<dbReference type="InterPro" id="IPR016071">
    <property type="entry name" value="Staphylococal_nuclease_OB-fold"/>
</dbReference>
<accession>A0AAJ5RR22</accession>
<dbReference type="SMART" id="SM00318">
    <property type="entry name" value="SNc"/>
    <property type="match status" value="1"/>
</dbReference>
<dbReference type="GO" id="GO:0016787">
    <property type="term" value="F:hydrolase activity"/>
    <property type="evidence" value="ECO:0007669"/>
    <property type="project" value="UniProtKB-KW"/>
</dbReference>
<dbReference type="PANTHER" id="PTHR12302:SF3">
    <property type="entry name" value="SERINE_THREONINE-PROTEIN KINASE 31"/>
    <property type="match status" value="1"/>
</dbReference>
<keyword evidence="5" id="KW-0614">Plasmid</keyword>
<evidence type="ECO:0000256" key="3">
    <source>
        <dbReference type="ARBA" id="ARBA00022801"/>
    </source>
</evidence>
<evidence type="ECO:0000313" key="6">
    <source>
        <dbReference type="Proteomes" id="UP001219585"/>
    </source>
</evidence>
<dbReference type="Proteomes" id="UP001219585">
    <property type="component" value="Plasmid unnamed"/>
</dbReference>
<protein>
    <submittedName>
        <fullName evidence="5">Thermonuclease family protein</fullName>
    </submittedName>
</protein>
<dbReference type="PROSITE" id="PS50830">
    <property type="entry name" value="TNASE_3"/>
    <property type="match status" value="1"/>
</dbReference>
<evidence type="ECO:0000256" key="2">
    <source>
        <dbReference type="ARBA" id="ARBA00022759"/>
    </source>
</evidence>
<geneLocation type="plasmid" evidence="5 6">
    <name>unnamed</name>
</geneLocation>
<dbReference type="Gene3D" id="2.40.50.90">
    <property type="match status" value="1"/>
</dbReference>